<reference evidence="3" key="1">
    <citation type="submission" date="2020-01" db="EMBL/GenBank/DDBJ databases">
        <title>Identification and distribution of gene clusters putatively required for synthesis of sphingolipid metabolism inhibitors in phylogenetically diverse species of the filamentous fungus Fusarium.</title>
        <authorList>
            <person name="Kim H.-S."/>
            <person name="Busman M."/>
            <person name="Brown D.W."/>
            <person name="Divon H."/>
            <person name="Uhlig S."/>
            <person name="Proctor R.H."/>
        </authorList>
    </citation>
    <scope>NUCLEOTIDE SEQUENCE</scope>
    <source>
        <strain evidence="3">NRRL 53441</strain>
    </source>
</reference>
<comment type="caution">
    <text evidence="3">The sequence shown here is derived from an EMBL/GenBank/DDBJ whole genome shotgun (WGS) entry which is preliminary data.</text>
</comment>
<feature type="transmembrane region" description="Helical" evidence="2">
    <location>
        <begin position="486"/>
        <end position="507"/>
    </location>
</feature>
<evidence type="ECO:0000256" key="1">
    <source>
        <dbReference type="SAM" id="MobiDB-lite"/>
    </source>
</evidence>
<feature type="region of interest" description="Disordered" evidence="1">
    <location>
        <begin position="1"/>
        <end position="21"/>
    </location>
</feature>
<name>A0A8H4KBK1_9HYPO</name>
<feature type="transmembrane region" description="Helical" evidence="2">
    <location>
        <begin position="452"/>
        <end position="474"/>
    </location>
</feature>
<dbReference type="Proteomes" id="UP000605986">
    <property type="component" value="Unassembled WGS sequence"/>
</dbReference>
<sequence length="537" mass="60751">MSSPRSANKDDKGLLGSGAVPSPLFSFGEVEVDRAEMEKSFSKQNDVKVFARLKAQKSGVQDMVLKNENFQEFQQLWDKSAVLVCFINRFIMIPGISDVPKDKKRLRVSSSMFKSLLTTFDASPCFVSSMINREILVGLGSRLIAQQTKNNNKALSFWYTLPVRTASPCFDEEGTHALSVIGSNQMDPNGYLHLGDINHDIRPSKIGIYSWYDGRSCKIMIVDFQDGRLHEIANEPYSKTKEMIERSTNHASLDSHAVLLSSSAKWWSHALTQLKRQLIHCELQLLEENMQRLSSPVLDLASSARHLAMKKTLHSTMSHLQRYKIELERTEEIAADLQIVFRKLHQIKKTTPSGEEANSEMLIDENILTIAKHISALRAFLLELETKTTTIMELLSDVVKSRNDMLMVNNGSVVRKLLKSARKQSKASQTMMKESQKMASEMRKDSVSMKTIALLTMAFLPATSIAAILSMPFFSQQKWFNNPARVWLWVVLTVPATVLAVGVYLFLTRKEMGSNKQDRIIDEEDDMESVDFVLDDL</sequence>
<protein>
    <submittedName>
        <fullName evidence="3">Uncharacterized protein</fullName>
    </submittedName>
</protein>
<dbReference type="AlphaFoldDB" id="A0A8H4KBK1"/>
<keyword evidence="4" id="KW-1185">Reference proteome</keyword>
<evidence type="ECO:0000256" key="2">
    <source>
        <dbReference type="SAM" id="Phobius"/>
    </source>
</evidence>
<accession>A0A8H4KBK1</accession>
<dbReference type="EMBL" id="JAADJG010000432">
    <property type="protein sequence ID" value="KAF4446876.1"/>
    <property type="molecule type" value="Genomic_DNA"/>
</dbReference>
<evidence type="ECO:0000313" key="4">
    <source>
        <dbReference type="Proteomes" id="UP000605986"/>
    </source>
</evidence>
<keyword evidence="2" id="KW-0812">Transmembrane</keyword>
<keyword evidence="2" id="KW-0472">Membrane</keyword>
<gene>
    <name evidence="3" type="ORF">F53441_9507</name>
</gene>
<dbReference type="Gene3D" id="1.20.58.340">
    <property type="entry name" value="Magnesium transport protein CorA, transmembrane region"/>
    <property type="match status" value="1"/>
</dbReference>
<proteinExistence type="predicted"/>
<dbReference type="OrthoDB" id="3561681at2759"/>
<evidence type="ECO:0000313" key="3">
    <source>
        <dbReference type="EMBL" id="KAF4446876.1"/>
    </source>
</evidence>
<organism evidence="3 4">
    <name type="scientific">Fusarium austroafricanum</name>
    <dbReference type="NCBI Taxonomy" id="2364996"/>
    <lineage>
        <taxon>Eukaryota</taxon>
        <taxon>Fungi</taxon>
        <taxon>Dikarya</taxon>
        <taxon>Ascomycota</taxon>
        <taxon>Pezizomycotina</taxon>
        <taxon>Sordariomycetes</taxon>
        <taxon>Hypocreomycetidae</taxon>
        <taxon>Hypocreales</taxon>
        <taxon>Nectriaceae</taxon>
        <taxon>Fusarium</taxon>
        <taxon>Fusarium concolor species complex</taxon>
    </lineage>
</organism>
<keyword evidence="2" id="KW-1133">Transmembrane helix</keyword>